<dbReference type="Proteomes" id="UP000001351">
    <property type="component" value="Chromosome"/>
</dbReference>
<gene>
    <name evidence="2" type="ordered locus">STAUR_4344</name>
</gene>
<dbReference type="EMBL" id="CP002271">
    <property type="protein sequence ID" value="ADO72124.1"/>
    <property type="molecule type" value="Genomic_DNA"/>
</dbReference>
<protein>
    <submittedName>
        <fullName evidence="2">Uncharacterized protein</fullName>
    </submittedName>
</protein>
<sequence>MVAPAAVRTADMLGSGALSGLVPIGWLSYTMCGCPPGACASPLPMGEGTNLSDKQTGSARLRPGQARSTGHLGMSMA</sequence>
<proteinExistence type="predicted"/>
<feature type="region of interest" description="Disordered" evidence="1">
    <location>
        <begin position="45"/>
        <end position="77"/>
    </location>
</feature>
<keyword evidence="3" id="KW-1185">Reference proteome</keyword>
<dbReference type="HOGENOM" id="CLU_2636329_0_0_7"/>
<organism evidence="2 3">
    <name type="scientific">Stigmatella aurantiaca (strain DW4/3-1)</name>
    <dbReference type="NCBI Taxonomy" id="378806"/>
    <lineage>
        <taxon>Bacteria</taxon>
        <taxon>Pseudomonadati</taxon>
        <taxon>Myxococcota</taxon>
        <taxon>Myxococcia</taxon>
        <taxon>Myxococcales</taxon>
        <taxon>Cystobacterineae</taxon>
        <taxon>Archangiaceae</taxon>
        <taxon>Stigmatella</taxon>
    </lineage>
</organism>
<evidence type="ECO:0000313" key="2">
    <source>
        <dbReference type="EMBL" id="ADO72124.1"/>
    </source>
</evidence>
<dbReference type="AlphaFoldDB" id="E3FTY4"/>
<feature type="compositionally biased region" description="Polar residues" evidence="1">
    <location>
        <begin position="49"/>
        <end position="58"/>
    </location>
</feature>
<evidence type="ECO:0000256" key="1">
    <source>
        <dbReference type="SAM" id="MobiDB-lite"/>
    </source>
</evidence>
<evidence type="ECO:0000313" key="3">
    <source>
        <dbReference type="Proteomes" id="UP000001351"/>
    </source>
</evidence>
<name>E3FTY4_STIAD</name>
<reference evidence="2 3" key="1">
    <citation type="journal article" date="2011" name="Mol. Biol. Evol.">
        <title>Comparative genomic analysis of fruiting body formation in Myxococcales.</title>
        <authorList>
            <person name="Huntley S."/>
            <person name="Hamann N."/>
            <person name="Wegener-Feldbrugge S."/>
            <person name="Treuner-Lange A."/>
            <person name="Kube M."/>
            <person name="Reinhardt R."/>
            <person name="Klages S."/>
            <person name="Muller R."/>
            <person name="Ronning C.M."/>
            <person name="Nierman W.C."/>
            <person name="Sogaard-Andersen L."/>
        </authorList>
    </citation>
    <scope>NUCLEOTIDE SEQUENCE [LARGE SCALE GENOMIC DNA]</scope>
    <source>
        <strain evidence="2 3">DW4/3-1</strain>
    </source>
</reference>
<dbReference type="KEGG" id="sur:STAUR_4344"/>
<accession>E3FTY4</accession>